<protein>
    <submittedName>
        <fullName evidence="1">Uncharacterized protein</fullName>
    </submittedName>
</protein>
<evidence type="ECO:0000313" key="1">
    <source>
        <dbReference type="EMBL" id="KRY05815.1"/>
    </source>
</evidence>
<dbReference type="EMBL" id="JYDQ01001092">
    <property type="protein sequence ID" value="KRY05815.1"/>
    <property type="molecule type" value="Genomic_DNA"/>
</dbReference>
<evidence type="ECO:0000313" key="2">
    <source>
        <dbReference type="Proteomes" id="UP000054783"/>
    </source>
</evidence>
<dbReference type="Proteomes" id="UP000054783">
    <property type="component" value="Unassembled WGS sequence"/>
</dbReference>
<dbReference type="AlphaFoldDB" id="A0A0V0YZT2"/>
<comment type="caution">
    <text evidence="1">The sequence shown here is derived from an EMBL/GenBank/DDBJ whole genome shotgun (WGS) entry which is preliminary data.</text>
</comment>
<proteinExistence type="predicted"/>
<name>A0A0V0YZT2_9BILA</name>
<feature type="non-terminal residue" evidence="1">
    <location>
        <position position="149"/>
    </location>
</feature>
<keyword evidence="2" id="KW-1185">Reference proteome</keyword>
<gene>
    <name evidence="1" type="ORF">T12_16504</name>
</gene>
<feature type="non-terminal residue" evidence="1">
    <location>
        <position position="1"/>
    </location>
</feature>
<organism evidence="1 2">
    <name type="scientific">Trichinella patagoniensis</name>
    <dbReference type="NCBI Taxonomy" id="990121"/>
    <lineage>
        <taxon>Eukaryota</taxon>
        <taxon>Metazoa</taxon>
        <taxon>Ecdysozoa</taxon>
        <taxon>Nematoda</taxon>
        <taxon>Enoplea</taxon>
        <taxon>Dorylaimia</taxon>
        <taxon>Trichinellida</taxon>
        <taxon>Trichinellidae</taxon>
        <taxon>Trichinella</taxon>
    </lineage>
</organism>
<accession>A0A0V0YZT2</accession>
<dbReference type="OrthoDB" id="5920525at2759"/>
<reference evidence="1 2" key="1">
    <citation type="submission" date="2015-01" db="EMBL/GenBank/DDBJ databases">
        <title>Evolution of Trichinella species and genotypes.</title>
        <authorList>
            <person name="Korhonen P.K."/>
            <person name="Edoardo P."/>
            <person name="Giuseppe L.R."/>
            <person name="Gasser R.B."/>
        </authorList>
    </citation>
    <scope>NUCLEOTIDE SEQUENCE [LARGE SCALE GENOMIC DNA]</scope>
    <source>
        <strain evidence="1">ISS2496</strain>
    </source>
</reference>
<sequence>LFDPTVFRTVEFHQRIAGPLSGLSGLIKFGNNNTETKIYSGRITQHTHKHKVTFYSRSHSPITHRSRHHHTTPVTVADSDLQAQTEGVLNNVENGWAERAPEIGPEGRTWYLPHHAVYQGEGKEKKSRVVFDGSARYGQTSLNRQLEVG</sequence>